<evidence type="ECO:0000313" key="3">
    <source>
        <dbReference type="Proteomes" id="UP001529421"/>
    </source>
</evidence>
<evidence type="ECO:0008006" key="4">
    <source>
        <dbReference type="Google" id="ProtNLM"/>
    </source>
</evidence>
<feature type="transmembrane region" description="Helical" evidence="1">
    <location>
        <begin position="21"/>
        <end position="41"/>
    </location>
</feature>
<evidence type="ECO:0000313" key="2">
    <source>
        <dbReference type="EMBL" id="MDM8274871.1"/>
    </source>
</evidence>
<dbReference type="Proteomes" id="UP001529421">
    <property type="component" value="Unassembled WGS sequence"/>
</dbReference>
<protein>
    <recommendedName>
        <fullName evidence="4">Pilus assembly protein</fullName>
    </recommendedName>
</protein>
<evidence type="ECO:0000256" key="1">
    <source>
        <dbReference type="SAM" id="Phobius"/>
    </source>
</evidence>
<keyword evidence="1" id="KW-1133">Transmembrane helix</keyword>
<keyword evidence="1" id="KW-0472">Membrane</keyword>
<keyword evidence="1" id="KW-0812">Transmembrane</keyword>
<sequence length="162" mass="16932">MKWRGAARLLGESRAQATVEMAVVTPVLMVLALIVYNVMLFSSAVARFDRVAPDIVLAQAVSPVGSEGADAGSVAAGEVASQLEDAMAGYDVEIEVSCESASGGDGTSLLSMVGSLHTYRCVMRMRPWPTGVSIAGVSLGAPAFLTHERPVTIDPWRPGVIV</sequence>
<accession>A0ABT7V8P5</accession>
<comment type="caution">
    <text evidence="2">The sequence shown here is derived from an EMBL/GenBank/DDBJ whole genome shotgun (WGS) entry which is preliminary data.</text>
</comment>
<dbReference type="RefSeq" id="WP_289544984.1">
    <property type="nucleotide sequence ID" value="NZ_JAUDDZ010000005.1"/>
</dbReference>
<gene>
    <name evidence="2" type="ORF">QUW28_05075</name>
</gene>
<proteinExistence type="predicted"/>
<keyword evidence="3" id="KW-1185">Reference proteome</keyword>
<dbReference type="EMBL" id="JAUDDZ010000005">
    <property type="protein sequence ID" value="MDM8274871.1"/>
    <property type="molecule type" value="Genomic_DNA"/>
</dbReference>
<organism evidence="2 3">
    <name type="scientific">Enorma phocaeensis</name>
    <dbReference type="NCBI Taxonomy" id="1871019"/>
    <lineage>
        <taxon>Bacteria</taxon>
        <taxon>Bacillati</taxon>
        <taxon>Actinomycetota</taxon>
        <taxon>Coriobacteriia</taxon>
        <taxon>Coriobacteriales</taxon>
        <taxon>Coriobacteriaceae</taxon>
        <taxon>Enorma</taxon>
    </lineage>
</organism>
<reference evidence="3" key="1">
    <citation type="submission" date="2023-06" db="EMBL/GenBank/DDBJ databases">
        <title>Identification and characterization of horizontal gene transfer across gut microbiota members of farm animals based on homology search.</title>
        <authorList>
            <person name="Zeman M."/>
            <person name="Kubasova T."/>
            <person name="Jahodarova E."/>
            <person name="Nykrynova M."/>
            <person name="Rychlik I."/>
        </authorList>
    </citation>
    <scope>NUCLEOTIDE SEQUENCE [LARGE SCALE GENOMIC DNA]</scope>
    <source>
        <strain evidence="3">154_Feed</strain>
    </source>
</reference>
<name>A0ABT7V8P5_9ACTN</name>